<reference evidence="3" key="1">
    <citation type="submission" date="2024-02" db="UniProtKB">
        <authorList>
            <consortium name="WormBaseParasite"/>
        </authorList>
    </citation>
    <scope>IDENTIFICATION</scope>
</reference>
<evidence type="ECO:0000313" key="2">
    <source>
        <dbReference type="Proteomes" id="UP000887575"/>
    </source>
</evidence>
<organism evidence="2 3">
    <name type="scientific">Mesorhabditis belari</name>
    <dbReference type="NCBI Taxonomy" id="2138241"/>
    <lineage>
        <taxon>Eukaryota</taxon>
        <taxon>Metazoa</taxon>
        <taxon>Ecdysozoa</taxon>
        <taxon>Nematoda</taxon>
        <taxon>Chromadorea</taxon>
        <taxon>Rhabditida</taxon>
        <taxon>Rhabditina</taxon>
        <taxon>Rhabditomorpha</taxon>
        <taxon>Rhabditoidea</taxon>
        <taxon>Rhabditidae</taxon>
        <taxon>Mesorhabditinae</taxon>
        <taxon>Mesorhabditis</taxon>
    </lineage>
</organism>
<name>A0AAF3EH63_9BILA</name>
<feature type="transmembrane region" description="Helical" evidence="1">
    <location>
        <begin position="6"/>
        <end position="31"/>
    </location>
</feature>
<dbReference type="WBParaSite" id="MBELARI_LOCUS13336">
    <property type="protein sequence ID" value="MBELARI_LOCUS13336"/>
    <property type="gene ID" value="MBELARI_LOCUS13336"/>
</dbReference>
<dbReference type="Proteomes" id="UP000887575">
    <property type="component" value="Unassembled WGS sequence"/>
</dbReference>
<accession>A0AAF3EH63</accession>
<keyword evidence="1" id="KW-0472">Membrane</keyword>
<evidence type="ECO:0000256" key="1">
    <source>
        <dbReference type="SAM" id="Phobius"/>
    </source>
</evidence>
<evidence type="ECO:0000313" key="3">
    <source>
        <dbReference type="WBParaSite" id="MBELARI_LOCUS13336"/>
    </source>
</evidence>
<keyword evidence="2" id="KW-1185">Reference proteome</keyword>
<sequence length="85" mass="9743">MVLRAIQRFIILYILYTITLVLCVPLSAFIWHIRRNYIKETKVAGDNTFGVKPKNLKESINNNHFSSVEFPVEAKSFKKRSAGSA</sequence>
<keyword evidence="1" id="KW-0812">Transmembrane</keyword>
<dbReference type="AlphaFoldDB" id="A0AAF3EH63"/>
<proteinExistence type="predicted"/>
<protein>
    <submittedName>
        <fullName evidence="3">ATP synthase F0 subunit 8</fullName>
    </submittedName>
</protein>
<keyword evidence="1" id="KW-1133">Transmembrane helix</keyword>